<accession>A0A8H4SUR1</accession>
<dbReference type="NCBIfam" id="TIGR00879">
    <property type="entry name" value="SP"/>
    <property type="match status" value="1"/>
</dbReference>
<comment type="similarity">
    <text evidence="2 7">Belongs to the major facilitator superfamily. Sugar transporter (TC 2.A.1.1) family.</text>
</comment>
<evidence type="ECO:0000313" key="10">
    <source>
        <dbReference type="EMBL" id="KAF4945911.1"/>
    </source>
</evidence>
<feature type="transmembrane region" description="Helical" evidence="8">
    <location>
        <begin position="328"/>
        <end position="349"/>
    </location>
</feature>
<dbReference type="AlphaFoldDB" id="A0A8H4SUR1"/>
<evidence type="ECO:0000256" key="7">
    <source>
        <dbReference type="RuleBase" id="RU003346"/>
    </source>
</evidence>
<comment type="subcellular location">
    <subcellularLocation>
        <location evidence="1">Membrane</location>
        <topology evidence="1">Multi-pass membrane protein</topology>
    </subcellularLocation>
</comment>
<dbReference type="InterPro" id="IPR036259">
    <property type="entry name" value="MFS_trans_sf"/>
</dbReference>
<feature type="transmembrane region" description="Helical" evidence="8">
    <location>
        <begin position="80"/>
        <end position="98"/>
    </location>
</feature>
<evidence type="ECO:0000259" key="9">
    <source>
        <dbReference type="PROSITE" id="PS50850"/>
    </source>
</evidence>
<feature type="transmembrane region" description="Helical" evidence="8">
    <location>
        <begin position="169"/>
        <end position="190"/>
    </location>
</feature>
<gene>
    <name evidence="10" type="ORF">FSARC_14319</name>
</gene>
<dbReference type="PANTHER" id="PTHR48022:SF28">
    <property type="entry name" value="MAJOR FACILITATOR SUPERFAMILY (MFS) PROFILE DOMAIN-CONTAINING PROTEIN-RELATED"/>
    <property type="match status" value="1"/>
</dbReference>
<feature type="transmembrane region" description="Helical" evidence="8">
    <location>
        <begin position="261"/>
        <end position="283"/>
    </location>
</feature>
<evidence type="ECO:0000256" key="4">
    <source>
        <dbReference type="ARBA" id="ARBA00022692"/>
    </source>
</evidence>
<dbReference type="InterPro" id="IPR020846">
    <property type="entry name" value="MFS_dom"/>
</dbReference>
<dbReference type="InterPro" id="IPR005829">
    <property type="entry name" value="Sugar_transporter_CS"/>
</dbReference>
<dbReference type="Proteomes" id="UP000622797">
    <property type="component" value="Unassembled WGS sequence"/>
</dbReference>
<dbReference type="InterPro" id="IPR050360">
    <property type="entry name" value="MFS_Sugar_Transporters"/>
</dbReference>
<evidence type="ECO:0000256" key="5">
    <source>
        <dbReference type="ARBA" id="ARBA00022989"/>
    </source>
</evidence>
<reference evidence="10" key="1">
    <citation type="journal article" date="2020" name="BMC Genomics">
        <title>Correction to: Identification and distribution of gene clusters required for synthesis of sphingolipid metabolism inhibitors in diverse species of the filamentous fungus Fusarium.</title>
        <authorList>
            <person name="Kim H.S."/>
            <person name="Lohmar J.M."/>
            <person name="Busman M."/>
            <person name="Brown D.W."/>
            <person name="Naumann T.A."/>
            <person name="Divon H.H."/>
            <person name="Lysoe E."/>
            <person name="Uhlig S."/>
            <person name="Proctor R.H."/>
        </authorList>
    </citation>
    <scope>NUCLEOTIDE SEQUENCE</scope>
    <source>
        <strain evidence="10">NRRL 20472</strain>
    </source>
</reference>
<dbReference type="GO" id="GO:0016020">
    <property type="term" value="C:membrane"/>
    <property type="evidence" value="ECO:0007669"/>
    <property type="project" value="UniProtKB-SubCell"/>
</dbReference>
<dbReference type="PANTHER" id="PTHR48022">
    <property type="entry name" value="PLASTIDIC GLUCOSE TRANSPORTER 4"/>
    <property type="match status" value="1"/>
</dbReference>
<dbReference type="Pfam" id="PF00083">
    <property type="entry name" value="Sugar_tr"/>
    <property type="match status" value="1"/>
</dbReference>
<keyword evidence="6 8" id="KW-0472">Membrane</keyword>
<dbReference type="OrthoDB" id="6339427at2759"/>
<keyword evidence="5 8" id="KW-1133">Transmembrane helix</keyword>
<evidence type="ECO:0000256" key="3">
    <source>
        <dbReference type="ARBA" id="ARBA00022448"/>
    </source>
</evidence>
<comment type="caution">
    <text evidence="10">The sequence shown here is derived from an EMBL/GenBank/DDBJ whole genome shotgun (WGS) entry which is preliminary data.</text>
</comment>
<feature type="transmembrane region" description="Helical" evidence="8">
    <location>
        <begin position="428"/>
        <end position="448"/>
    </location>
</feature>
<evidence type="ECO:0000256" key="2">
    <source>
        <dbReference type="ARBA" id="ARBA00010992"/>
    </source>
</evidence>
<dbReference type="SUPFAM" id="SSF103473">
    <property type="entry name" value="MFS general substrate transporter"/>
    <property type="match status" value="1"/>
</dbReference>
<feature type="transmembrane region" description="Helical" evidence="8">
    <location>
        <begin position="137"/>
        <end position="157"/>
    </location>
</feature>
<proteinExistence type="inferred from homology"/>
<feature type="domain" description="Major facilitator superfamily (MFS) profile" evidence="9">
    <location>
        <begin position="10"/>
        <end position="451"/>
    </location>
</feature>
<dbReference type="FunFam" id="1.20.1250.20:FF:000090">
    <property type="entry name" value="MFS sugar transporter, putative"/>
    <property type="match status" value="1"/>
</dbReference>
<evidence type="ECO:0000313" key="11">
    <source>
        <dbReference type="Proteomes" id="UP000622797"/>
    </source>
</evidence>
<feature type="transmembrane region" description="Helical" evidence="8">
    <location>
        <begin position="361"/>
        <end position="385"/>
    </location>
</feature>
<feature type="transmembrane region" description="Helical" evidence="8">
    <location>
        <begin position="298"/>
        <end position="321"/>
    </location>
</feature>
<evidence type="ECO:0000256" key="8">
    <source>
        <dbReference type="SAM" id="Phobius"/>
    </source>
</evidence>
<sequence>MKSNFARHSVTIACGSGFLLFGYDQGVFGGLLSNKPFLETFNNPSSTIQGQIVATYDIGCIMGTIVSMLAGDKLGRKRSILIGCVILIIGGILQAASYSLAPMIVGRIVAGVGNGMNTIAIPIWQTETAEPNNRGKLIVLQLVTNIFGIVITNWMNYGFTYIPNSPVSWRFPLAFQCFFAIVTIALVFVSPESPRWLVMRDRIEDAKATLASLTGKPIDDPESVQEIRQLVASVHHEAEVQSSVTIKEVFSGGEQMTFRRILLGAGTPFFQQMGGTNVVAYYLPVVLVRSFGMTERMALILSACDSMSLMFWGAMAALLIDRVGRRRLMMFGATGSSFCFAMVAVGLRYGGPDSSNKGMSILAVTFIFMYYVFYGLSLLSIPFMYPAEINSQRMRNTGTSIATAVNWVFVYVVVVITPTAIDNIGWKYYLVFAVTNICFLPIIWRWYIETANMSLEQIDGLFRIKHEGGSGVSWKEARSLALIETIAAVDDKLQEVDQAEHVEAAKNIP</sequence>
<feature type="transmembrane region" description="Helical" evidence="8">
    <location>
        <begin position="104"/>
        <end position="125"/>
    </location>
</feature>
<dbReference type="PRINTS" id="PR00171">
    <property type="entry name" value="SUGRTRNSPORT"/>
</dbReference>
<dbReference type="EMBL" id="JABEXW010001204">
    <property type="protein sequence ID" value="KAF4945911.1"/>
    <property type="molecule type" value="Genomic_DNA"/>
</dbReference>
<dbReference type="InterPro" id="IPR003663">
    <property type="entry name" value="Sugar/inositol_transpt"/>
</dbReference>
<keyword evidence="3 7" id="KW-0813">Transport</keyword>
<dbReference type="PROSITE" id="PS00216">
    <property type="entry name" value="SUGAR_TRANSPORT_1"/>
    <property type="match status" value="1"/>
</dbReference>
<keyword evidence="11" id="KW-1185">Reference proteome</keyword>
<dbReference type="PROSITE" id="PS50850">
    <property type="entry name" value="MFS"/>
    <property type="match status" value="1"/>
</dbReference>
<feature type="transmembrane region" description="Helical" evidence="8">
    <location>
        <begin position="397"/>
        <end position="416"/>
    </location>
</feature>
<dbReference type="GO" id="GO:0005351">
    <property type="term" value="F:carbohydrate:proton symporter activity"/>
    <property type="evidence" value="ECO:0007669"/>
    <property type="project" value="TreeGrafter"/>
</dbReference>
<name>A0A8H4SUR1_9HYPO</name>
<evidence type="ECO:0000256" key="1">
    <source>
        <dbReference type="ARBA" id="ARBA00004141"/>
    </source>
</evidence>
<organism evidence="10 11">
    <name type="scientific">Fusarium sarcochroum</name>
    <dbReference type="NCBI Taxonomy" id="1208366"/>
    <lineage>
        <taxon>Eukaryota</taxon>
        <taxon>Fungi</taxon>
        <taxon>Dikarya</taxon>
        <taxon>Ascomycota</taxon>
        <taxon>Pezizomycotina</taxon>
        <taxon>Sordariomycetes</taxon>
        <taxon>Hypocreomycetidae</taxon>
        <taxon>Hypocreales</taxon>
        <taxon>Nectriaceae</taxon>
        <taxon>Fusarium</taxon>
        <taxon>Fusarium lateritium species complex</taxon>
    </lineage>
</organism>
<feature type="transmembrane region" description="Helical" evidence="8">
    <location>
        <begin position="53"/>
        <end position="71"/>
    </location>
</feature>
<protein>
    <recommendedName>
        <fullName evidence="9">Major facilitator superfamily (MFS) profile domain-containing protein</fullName>
    </recommendedName>
</protein>
<dbReference type="InterPro" id="IPR005828">
    <property type="entry name" value="MFS_sugar_transport-like"/>
</dbReference>
<evidence type="ECO:0000256" key="6">
    <source>
        <dbReference type="ARBA" id="ARBA00023136"/>
    </source>
</evidence>
<keyword evidence="4 8" id="KW-0812">Transmembrane</keyword>
<reference evidence="10" key="2">
    <citation type="submission" date="2020-05" db="EMBL/GenBank/DDBJ databases">
        <authorList>
            <person name="Kim H.-S."/>
            <person name="Proctor R.H."/>
            <person name="Brown D.W."/>
        </authorList>
    </citation>
    <scope>NUCLEOTIDE SEQUENCE</scope>
    <source>
        <strain evidence="10">NRRL 20472</strain>
    </source>
</reference>
<dbReference type="Gene3D" id="1.20.1250.20">
    <property type="entry name" value="MFS general substrate transporter like domains"/>
    <property type="match status" value="1"/>
</dbReference>